<organism evidence="1 2">
    <name type="scientific">Streptococcus oralis subsp. dentisani</name>
    <dbReference type="NCBI Taxonomy" id="1458253"/>
    <lineage>
        <taxon>Bacteria</taxon>
        <taxon>Bacillati</taxon>
        <taxon>Bacillota</taxon>
        <taxon>Bacilli</taxon>
        <taxon>Lactobacillales</taxon>
        <taxon>Streptococcaceae</taxon>
        <taxon>Streptococcus</taxon>
    </lineage>
</organism>
<evidence type="ECO:0000313" key="2">
    <source>
        <dbReference type="Proteomes" id="UP000194008"/>
    </source>
</evidence>
<evidence type="ECO:0000313" key="1">
    <source>
        <dbReference type="EMBL" id="ORO75852.1"/>
    </source>
</evidence>
<gene>
    <name evidence="1" type="ORF">B7709_07905</name>
</gene>
<name>A0A1X1IRS4_STROR</name>
<dbReference type="EMBL" id="NCUW01000030">
    <property type="protein sequence ID" value="ORO75852.1"/>
    <property type="molecule type" value="Genomic_DNA"/>
</dbReference>
<dbReference type="Proteomes" id="UP000194008">
    <property type="component" value="Unassembled WGS sequence"/>
</dbReference>
<comment type="caution">
    <text evidence="1">The sequence shown here is derived from an EMBL/GenBank/DDBJ whole genome shotgun (WGS) entry which is preliminary data.</text>
</comment>
<protein>
    <submittedName>
        <fullName evidence="1">Uncharacterized protein</fullName>
    </submittedName>
</protein>
<dbReference type="AlphaFoldDB" id="A0A1X1IRS4"/>
<accession>A0A1X1IRS4</accession>
<dbReference type="RefSeq" id="WP_084972349.1">
    <property type="nucleotide sequence ID" value="NZ_NCUW01000030.1"/>
</dbReference>
<reference evidence="1 2" key="1">
    <citation type="journal article" date="2016" name="Eur. J. Clin. Microbiol. Infect. Dis.">
        <title>Whole genome sequencing as a tool for phylogenetic analysis of clinical strains of Mitis group streptococci.</title>
        <authorList>
            <person name="Rasmussen L.H."/>
            <person name="Dargis R."/>
            <person name="Hojholt K."/>
            <person name="Christensen J.J."/>
            <person name="Skovgaard O."/>
            <person name="Justesen U.S."/>
            <person name="Rosenvinge F.S."/>
            <person name="Moser C."/>
            <person name="Lukjancenko O."/>
            <person name="Rasmussen S."/>
            <person name="Nielsen X.C."/>
        </authorList>
    </citation>
    <scope>NUCLEOTIDE SEQUENCE [LARGE SCALE GENOMIC DNA]</scope>
    <source>
        <strain evidence="1 2">Y_5914_11</strain>
    </source>
</reference>
<proteinExistence type="predicted"/>
<sequence>MKDTLLFAEGFIGAAGSMVSETAIGAVDLTQIIGIASIDGVNRLTGGKTPEWMKRNLQGTADNLSSLAELGVGTYTALTDSGAAQRG</sequence>